<dbReference type="PANTHER" id="PTHR12831:SF0">
    <property type="entry name" value="GENERAL TRANSCRIPTION FACTOR IIH SUBUNIT 3"/>
    <property type="match status" value="1"/>
</dbReference>
<dbReference type="EMBL" id="QZAF01000159">
    <property type="protein sequence ID" value="THV71255.1"/>
    <property type="molecule type" value="Genomic_DNA"/>
</dbReference>
<keyword evidence="5 14" id="KW-0479">Metal-binding</keyword>
<dbReference type="GO" id="GO:0006355">
    <property type="term" value="P:regulation of DNA-templated transcription"/>
    <property type="evidence" value="ECO:0007669"/>
    <property type="project" value="InterPro"/>
</dbReference>
<sequence>MLLPSTLSPTHGPIENFDMNAVDASSHEEVAETSEAPALLTIILDTNPHAWGLLSSALPLSTLIANLLVYINAHLAINNSNQVAVVASHSDSARFLYPTTHDDLHVPQNEVNDIQNDANKYRPFAQLEKALTTNLRALLSTTTPEHLKASTSTMLSGALTLALTYIAKATLNAPGRAGDGGYDATNTAGTFTTSTADGTSQPSHTGLQSRILILSVSGDIADQYIPIMNSIFACQRLAIPIDILTLSAHSNAEFLQQAADATGGVYMALGNKVAGLLQVLMMAYLPDATARNNLVKAGEAEGVDFRAACFCHRNIVDLGYVCSICLSIFCQPPPDNNCLTCGTALSLAGHAAKPVVIPRKKKKKQQRKLDGVTPADSPTPSAAGTPR</sequence>
<protein>
    <recommendedName>
        <fullName evidence="4 14">General transcription and DNA repair factor IIH subunit TFB4</fullName>
        <shortName evidence="14">TFIIH subunit TFB4</shortName>
    </recommendedName>
    <alternativeName>
        <fullName evidence="13 14">RNA polymerase II transcription factor B subunit 4</fullName>
    </alternativeName>
</protein>
<keyword evidence="11 14" id="KW-0234">DNA repair</keyword>
<accession>A0A4S8SL05</accession>
<evidence type="ECO:0000256" key="9">
    <source>
        <dbReference type="ARBA" id="ARBA00023015"/>
    </source>
</evidence>
<dbReference type="InterPro" id="IPR004600">
    <property type="entry name" value="TFIIH_Tfb4/GTF2H3"/>
</dbReference>
<keyword evidence="12 14" id="KW-0539">Nucleus</keyword>
<name>A0A4S8SL05_AURPU</name>
<evidence type="ECO:0000256" key="13">
    <source>
        <dbReference type="ARBA" id="ARBA00033341"/>
    </source>
</evidence>
<evidence type="ECO:0000256" key="10">
    <source>
        <dbReference type="ARBA" id="ARBA00023163"/>
    </source>
</evidence>
<gene>
    <name evidence="16" type="ORF">D6D28_04562</name>
</gene>
<dbReference type="AlphaFoldDB" id="A0A4S8SL05"/>
<comment type="similarity">
    <text evidence="3 14">Belongs to the TFB4 family.</text>
</comment>
<evidence type="ECO:0000256" key="14">
    <source>
        <dbReference type="RuleBase" id="RU368090"/>
    </source>
</evidence>
<evidence type="ECO:0000256" key="1">
    <source>
        <dbReference type="ARBA" id="ARBA00002817"/>
    </source>
</evidence>
<comment type="subcellular location">
    <subcellularLocation>
        <location evidence="2 14">Nucleus</location>
    </subcellularLocation>
</comment>
<reference evidence="16 17" key="1">
    <citation type="submission" date="2018-10" db="EMBL/GenBank/DDBJ databases">
        <title>Fifty Aureobasidium pullulans genomes reveal a recombining polyextremotolerant generalist.</title>
        <authorList>
            <person name="Gostincar C."/>
            <person name="Turk M."/>
            <person name="Zajc J."/>
            <person name="Gunde-Cimerman N."/>
        </authorList>
    </citation>
    <scope>NUCLEOTIDE SEQUENCE [LARGE SCALE GENOMIC DNA]</scope>
    <source>
        <strain evidence="16 17">EXF-11900</strain>
    </source>
</reference>
<comment type="function">
    <text evidence="1 14">Component of the general transcription and DNA repair factor IIH (TFIIH) core complex, which is involved in general and transcription-coupled nucleotide excision repair (NER) of damaged DNA and, when complexed to TFIIK, in RNA transcription by RNA polymerase II. In NER, TFIIH acts by opening DNA around the lesion to allow the excision of the damaged oligonucleotide and its replacement by a new DNA fragment. In transcription, TFIIH has an essential role in transcription initiation. When the pre-initiation complex (PIC) has been established, TFIIH is required for promoter opening and promoter escape. Phosphorylation of the C-terminal tail (CTD) of the largest subunit of RNA polymerase II by the kinase module TFIIK controls the initiation of transcription.</text>
</comment>
<dbReference type="Pfam" id="PF03850">
    <property type="entry name" value="Tfb4"/>
    <property type="match status" value="1"/>
</dbReference>
<dbReference type="GO" id="GO:0000439">
    <property type="term" value="C:transcription factor TFIIH core complex"/>
    <property type="evidence" value="ECO:0007669"/>
    <property type="project" value="UniProtKB-UniRule"/>
</dbReference>
<evidence type="ECO:0000256" key="5">
    <source>
        <dbReference type="ARBA" id="ARBA00022723"/>
    </source>
</evidence>
<keyword evidence="7 14" id="KW-0863">Zinc-finger</keyword>
<evidence type="ECO:0000256" key="2">
    <source>
        <dbReference type="ARBA" id="ARBA00004123"/>
    </source>
</evidence>
<evidence type="ECO:0000256" key="12">
    <source>
        <dbReference type="ARBA" id="ARBA00023242"/>
    </source>
</evidence>
<organism evidence="16 17">
    <name type="scientific">Aureobasidium pullulans</name>
    <name type="common">Black yeast</name>
    <name type="synonym">Pullularia pullulans</name>
    <dbReference type="NCBI Taxonomy" id="5580"/>
    <lineage>
        <taxon>Eukaryota</taxon>
        <taxon>Fungi</taxon>
        <taxon>Dikarya</taxon>
        <taxon>Ascomycota</taxon>
        <taxon>Pezizomycotina</taxon>
        <taxon>Dothideomycetes</taxon>
        <taxon>Dothideomycetidae</taxon>
        <taxon>Dothideales</taxon>
        <taxon>Saccotheciaceae</taxon>
        <taxon>Aureobasidium</taxon>
    </lineage>
</organism>
<dbReference type="GO" id="GO:0008270">
    <property type="term" value="F:zinc ion binding"/>
    <property type="evidence" value="ECO:0007669"/>
    <property type="project" value="UniProtKB-KW"/>
</dbReference>
<evidence type="ECO:0000256" key="7">
    <source>
        <dbReference type="ARBA" id="ARBA00022771"/>
    </source>
</evidence>
<evidence type="ECO:0000313" key="17">
    <source>
        <dbReference type="Proteomes" id="UP000304951"/>
    </source>
</evidence>
<keyword evidence="6 14" id="KW-0227">DNA damage</keyword>
<dbReference type="Proteomes" id="UP000304951">
    <property type="component" value="Unassembled WGS sequence"/>
</dbReference>
<evidence type="ECO:0000256" key="6">
    <source>
        <dbReference type="ARBA" id="ARBA00022763"/>
    </source>
</evidence>
<comment type="subunit">
    <text evidence="14">Component of the 7-subunit TFIIH core complex composed of XPB/SSL2, XPD/RAD3, SSL1, TFB1, TFB2, TFB4 and TFB5, which is active in NER. The core complex associates with the 3-subunit CTD-kinase module TFIIK composed of CCL1, KIN28 and TFB3 to form the 10-subunit holoenzyme (holo-TFIIH) active in transcription.</text>
</comment>
<dbReference type="GO" id="GO:0006289">
    <property type="term" value="P:nucleotide-excision repair"/>
    <property type="evidence" value="ECO:0007669"/>
    <property type="project" value="UniProtKB-UniRule"/>
</dbReference>
<keyword evidence="9 14" id="KW-0805">Transcription regulation</keyword>
<dbReference type="Gene3D" id="3.40.50.410">
    <property type="entry name" value="von Willebrand factor, type A domain"/>
    <property type="match status" value="1"/>
</dbReference>
<keyword evidence="8 14" id="KW-0862">Zinc</keyword>
<comment type="caution">
    <text evidence="16">The sequence shown here is derived from an EMBL/GenBank/DDBJ whole genome shotgun (WGS) entry which is preliminary data.</text>
</comment>
<evidence type="ECO:0000256" key="3">
    <source>
        <dbReference type="ARBA" id="ARBA00005273"/>
    </source>
</evidence>
<proteinExistence type="inferred from homology"/>
<evidence type="ECO:0000256" key="11">
    <source>
        <dbReference type="ARBA" id="ARBA00023204"/>
    </source>
</evidence>
<evidence type="ECO:0000256" key="4">
    <source>
        <dbReference type="ARBA" id="ARBA00021280"/>
    </source>
</evidence>
<evidence type="ECO:0000256" key="15">
    <source>
        <dbReference type="SAM" id="MobiDB-lite"/>
    </source>
</evidence>
<evidence type="ECO:0000256" key="8">
    <source>
        <dbReference type="ARBA" id="ARBA00022833"/>
    </source>
</evidence>
<evidence type="ECO:0000313" key="16">
    <source>
        <dbReference type="EMBL" id="THV71255.1"/>
    </source>
</evidence>
<feature type="region of interest" description="Disordered" evidence="15">
    <location>
        <begin position="356"/>
        <end position="387"/>
    </location>
</feature>
<keyword evidence="10 14" id="KW-0804">Transcription</keyword>
<dbReference type="InterPro" id="IPR036465">
    <property type="entry name" value="vWFA_dom_sf"/>
</dbReference>
<feature type="compositionally biased region" description="Polar residues" evidence="15">
    <location>
        <begin position="376"/>
        <end position="387"/>
    </location>
</feature>
<dbReference type="GO" id="GO:0005675">
    <property type="term" value="C:transcription factor TFIIH holo complex"/>
    <property type="evidence" value="ECO:0007669"/>
    <property type="project" value="UniProtKB-UniRule"/>
</dbReference>
<dbReference type="PANTHER" id="PTHR12831">
    <property type="entry name" value="TRANSCRIPTION INITIATION FACTOR IIH TFIIH , POLYPEPTIDE 3-RELATED"/>
    <property type="match status" value="1"/>
</dbReference>